<dbReference type="GO" id="GO:0006506">
    <property type="term" value="P:GPI anchor biosynthetic process"/>
    <property type="evidence" value="ECO:0007669"/>
    <property type="project" value="UniProtKB-UniPathway"/>
</dbReference>
<feature type="signal peptide" evidence="3">
    <location>
        <begin position="1"/>
        <end position="18"/>
    </location>
</feature>
<keyword evidence="3" id="KW-0732">Signal</keyword>
<evidence type="ECO:0000313" key="5">
    <source>
        <dbReference type="Proteomes" id="UP000224854"/>
    </source>
</evidence>
<accession>A0A2C5X8U2</accession>
<dbReference type="Pfam" id="PF02585">
    <property type="entry name" value="PIG-L"/>
    <property type="match status" value="1"/>
</dbReference>
<comment type="similarity">
    <text evidence="1">Belongs to the PIGL family.</text>
</comment>
<dbReference type="GO" id="GO:0016020">
    <property type="term" value="C:membrane"/>
    <property type="evidence" value="ECO:0007669"/>
    <property type="project" value="GOC"/>
</dbReference>
<name>A0A2C5X8U2_9HYPO</name>
<evidence type="ECO:0000256" key="2">
    <source>
        <dbReference type="ARBA" id="ARBA00012176"/>
    </source>
</evidence>
<feature type="chain" id="PRO_5012790251" description="N-acetylglucosaminylphosphatidylinositol deacetylase" evidence="3">
    <location>
        <begin position="19"/>
        <end position="289"/>
    </location>
</feature>
<evidence type="ECO:0000256" key="1">
    <source>
        <dbReference type="ARBA" id="ARBA00006066"/>
    </source>
</evidence>
<dbReference type="GO" id="GO:0000225">
    <property type="term" value="F:N-acetylglucosaminylphosphatidylinositol deacetylase activity"/>
    <property type="evidence" value="ECO:0007669"/>
    <property type="project" value="UniProtKB-EC"/>
</dbReference>
<dbReference type="Proteomes" id="UP000224854">
    <property type="component" value="Unassembled WGS sequence"/>
</dbReference>
<dbReference type="UniPathway" id="UPA00196"/>
<dbReference type="InterPro" id="IPR003737">
    <property type="entry name" value="GlcNAc_PI_deacetylase-related"/>
</dbReference>
<reference evidence="4 5" key="1">
    <citation type="submission" date="2017-06" db="EMBL/GenBank/DDBJ databases">
        <title>Ant-infecting Ophiocordyceps genomes reveal a high diversity of potential behavioral manipulation genes and a possible major role for enterotoxins.</title>
        <authorList>
            <person name="De Bekker C."/>
            <person name="Evans H.C."/>
            <person name="Brachmann A."/>
            <person name="Hughes D.P."/>
        </authorList>
    </citation>
    <scope>NUCLEOTIDE SEQUENCE [LARGE SCALE GENOMIC DNA]</scope>
    <source>
        <strain evidence="4 5">1348a</strain>
    </source>
</reference>
<organism evidence="4 5">
    <name type="scientific">Ophiocordyceps australis</name>
    <dbReference type="NCBI Taxonomy" id="1399860"/>
    <lineage>
        <taxon>Eukaryota</taxon>
        <taxon>Fungi</taxon>
        <taxon>Dikarya</taxon>
        <taxon>Ascomycota</taxon>
        <taxon>Pezizomycotina</taxon>
        <taxon>Sordariomycetes</taxon>
        <taxon>Hypocreomycetidae</taxon>
        <taxon>Hypocreales</taxon>
        <taxon>Ophiocordycipitaceae</taxon>
        <taxon>Ophiocordyceps</taxon>
    </lineage>
</organism>
<dbReference type="InterPro" id="IPR024078">
    <property type="entry name" value="LmbE-like_dom_sf"/>
</dbReference>
<keyword evidence="5" id="KW-1185">Reference proteome</keyword>
<dbReference type="PANTHER" id="PTHR12993:SF11">
    <property type="entry name" value="N-ACETYLGLUCOSAMINYL-PHOSPHATIDYLINOSITOL DE-N-ACETYLASE"/>
    <property type="match status" value="1"/>
</dbReference>
<dbReference type="SUPFAM" id="SSF102588">
    <property type="entry name" value="LmbE-like"/>
    <property type="match status" value="1"/>
</dbReference>
<dbReference type="EC" id="3.5.1.89" evidence="2"/>
<proteinExistence type="inferred from homology"/>
<sequence length="289" mass="31633">MLIGAMLAVLVPLAYHHAARRLHRPPPALRNRRICLVIAHPDDEAMFFAPTVQALAHAAAGNHVKLLCLCSGNAAGLGETRKRELVQSALLLGLRDADDVFVVDDGLAFPDSMTASWSPDKIASLLASAFSRPASPAVIDVLITFDPRGVSGHANHIALYHGAVEFARRLAASSNCRLDLYTLSSVALVRKYASLLDGLATLLPVLLRPHASASSSSSTAPQRLVFANSLTRLPTAWRAMTQAHKSQMLWFRWLWILFSRYMLVNELRLEHFPEQDALDIQQDDASCSL</sequence>
<protein>
    <recommendedName>
        <fullName evidence="2">N-acetylglucosaminylphosphatidylinositol deacetylase</fullName>
        <ecNumber evidence="2">3.5.1.89</ecNumber>
    </recommendedName>
</protein>
<dbReference type="OrthoDB" id="440160at2759"/>
<dbReference type="AlphaFoldDB" id="A0A2C5X8U2"/>
<evidence type="ECO:0000256" key="3">
    <source>
        <dbReference type="SAM" id="SignalP"/>
    </source>
</evidence>
<evidence type="ECO:0000313" key="4">
    <source>
        <dbReference type="EMBL" id="PHH61759.1"/>
    </source>
</evidence>
<gene>
    <name evidence="4" type="ORF">CDD82_2103</name>
</gene>
<comment type="caution">
    <text evidence="4">The sequence shown here is derived from an EMBL/GenBank/DDBJ whole genome shotgun (WGS) entry which is preliminary data.</text>
</comment>
<dbReference type="EMBL" id="NJEU01001708">
    <property type="protein sequence ID" value="PHH61759.1"/>
    <property type="molecule type" value="Genomic_DNA"/>
</dbReference>
<dbReference type="PANTHER" id="PTHR12993">
    <property type="entry name" value="N-ACETYLGLUCOSAMINYL-PHOSPHATIDYLINOSITOL DE-N-ACETYLASE-RELATED"/>
    <property type="match status" value="1"/>
</dbReference>
<dbReference type="Gene3D" id="3.40.50.10320">
    <property type="entry name" value="LmbE-like"/>
    <property type="match status" value="1"/>
</dbReference>
<dbReference type="GO" id="GO:0005783">
    <property type="term" value="C:endoplasmic reticulum"/>
    <property type="evidence" value="ECO:0007669"/>
    <property type="project" value="TreeGrafter"/>
</dbReference>